<dbReference type="Gene3D" id="3.30.1050.10">
    <property type="entry name" value="SCP2 sterol-binding domain"/>
    <property type="match status" value="1"/>
</dbReference>
<dbReference type="EMBL" id="VSSQ01009526">
    <property type="protein sequence ID" value="MPM41888.1"/>
    <property type="molecule type" value="Genomic_DNA"/>
</dbReference>
<dbReference type="AlphaFoldDB" id="A0A644ZNE5"/>
<dbReference type="InterPro" id="IPR036527">
    <property type="entry name" value="SCP2_sterol-bd_dom_sf"/>
</dbReference>
<dbReference type="Pfam" id="PF02036">
    <property type="entry name" value="SCP2"/>
    <property type="match status" value="1"/>
</dbReference>
<comment type="caution">
    <text evidence="2">The sequence shown here is derived from an EMBL/GenBank/DDBJ whole genome shotgun (WGS) entry which is preliminary data.</text>
</comment>
<dbReference type="SUPFAM" id="SSF55718">
    <property type="entry name" value="SCP-like"/>
    <property type="match status" value="1"/>
</dbReference>
<sequence length="136" mass="15357">MDEKLMYLGKSWRDEGLKLLQSEIDPQKMHNVTTSMVDIYEHGPEGKEFFLFLKCEDGKVVTFETGEVPAPEAEFIIRGPYSVFASITRGELSSTRALMTGKLRLKGNMAKAVRLAPLADRVNKVLSMIPTDYREV</sequence>
<gene>
    <name evidence="2" type="ORF">SDC9_88548</name>
</gene>
<accession>A0A644ZNE5</accession>
<reference evidence="2" key="1">
    <citation type="submission" date="2019-08" db="EMBL/GenBank/DDBJ databases">
        <authorList>
            <person name="Kucharzyk K."/>
            <person name="Murdoch R.W."/>
            <person name="Higgins S."/>
            <person name="Loffler F."/>
        </authorList>
    </citation>
    <scope>NUCLEOTIDE SEQUENCE</scope>
</reference>
<dbReference type="InterPro" id="IPR003033">
    <property type="entry name" value="SCP2_sterol-bd_dom"/>
</dbReference>
<proteinExistence type="predicted"/>
<protein>
    <recommendedName>
        <fullName evidence="1">SCP2 domain-containing protein</fullName>
    </recommendedName>
</protein>
<name>A0A644ZNE5_9ZZZZ</name>
<evidence type="ECO:0000313" key="2">
    <source>
        <dbReference type="EMBL" id="MPM41888.1"/>
    </source>
</evidence>
<feature type="domain" description="SCP2" evidence="1">
    <location>
        <begin position="45"/>
        <end position="119"/>
    </location>
</feature>
<organism evidence="2">
    <name type="scientific">bioreactor metagenome</name>
    <dbReference type="NCBI Taxonomy" id="1076179"/>
    <lineage>
        <taxon>unclassified sequences</taxon>
        <taxon>metagenomes</taxon>
        <taxon>ecological metagenomes</taxon>
    </lineage>
</organism>
<evidence type="ECO:0000259" key="1">
    <source>
        <dbReference type="Pfam" id="PF02036"/>
    </source>
</evidence>